<dbReference type="InterPro" id="IPR012338">
    <property type="entry name" value="Beta-lactam/transpept-like"/>
</dbReference>
<comment type="similarity">
    <text evidence="2">Belongs to the transpeptidase family.</text>
</comment>
<gene>
    <name evidence="7" type="ORF">FPZ44_16175</name>
</gene>
<sequence length="620" mass="68673">MKKQTESQLHRERWSRIQITGLVLSCILLLYGVRLAYLQLIGGKMDSRERSVVSRSIVQREKGIALDDGRGRIVDSKGRMLTGKHEDVLVLFPVNRQSLDRKAIRTISVWLNMKEEKLVEQWTQAKEPFIASVSNPNKVGSDSNKVETPLLLSSSQIKDVQLQKWNGVRILPYAEPYPYRTATPHWIGYTSLLTSDEHVKSVNSTETMRTGAAGLEQSFQPLLKSIGAHTYVHYTDALQTPLKGLDVRLSRPHNPYYPLMLHTTADMKLHTAIDGIMREKGIHRGAVVVLDVQARDIVAMVSLPRYDPQHIEPEHTDWNNQAVTALPPGSVFKLVTAAAAIETGKVSPKEKFLCTGQYGRYGLSCWHKEGHGELTLEQAFEQSCNVVFAQLGERLSAVQIQQYADKLGFTGKAGLISSDGLGHKALAHAPQEQEGRVFSYTNGDEQRTGAATIDGGVRAQSAIGQRDVRVTPLAAANAIVTLLQHGRTGHPRLVAKATDARGHTIMEFKAEAKGEQMLLPRTTRLLQQWMRGTVEDGTGQQLLNRMWKLAGKSGTAQSEAYGTNKLHSWFVGYGPIHKPRYAVAVVSENEISKASQPHIATSVFGEVMDLLAAYESVNQK</sequence>
<dbReference type="Proteomes" id="UP000318102">
    <property type="component" value="Unassembled WGS sequence"/>
</dbReference>
<evidence type="ECO:0000256" key="4">
    <source>
        <dbReference type="SAM" id="Phobius"/>
    </source>
</evidence>
<dbReference type="GO" id="GO:0005886">
    <property type="term" value="C:plasma membrane"/>
    <property type="evidence" value="ECO:0007669"/>
    <property type="project" value="TreeGrafter"/>
</dbReference>
<dbReference type="InterPro" id="IPR050515">
    <property type="entry name" value="Beta-lactam/transpept"/>
</dbReference>
<accession>A0A559J3J2</accession>
<evidence type="ECO:0000256" key="3">
    <source>
        <dbReference type="ARBA" id="ARBA00023136"/>
    </source>
</evidence>
<feature type="domain" description="Penicillin-binding protein transpeptidase" evidence="5">
    <location>
        <begin position="285"/>
        <end position="609"/>
    </location>
</feature>
<dbReference type="GO" id="GO:0008658">
    <property type="term" value="F:penicillin binding"/>
    <property type="evidence" value="ECO:0007669"/>
    <property type="project" value="InterPro"/>
</dbReference>
<dbReference type="Gene3D" id="3.40.710.10">
    <property type="entry name" value="DD-peptidase/beta-lactamase superfamily"/>
    <property type="match status" value="1"/>
</dbReference>
<reference evidence="7 8" key="1">
    <citation type="submission" date="2019-07" db="EMBL/GenBank/DDBJ databases">
        <authorList>
            <person name="Kim J."/>
        </authorList>
    </citation>
    <scope>NUCLEOTIDE SEQUENCE [LARGE SCALE GENOMIC DNA]</scope>
    <source>
        <strain evidence="7 8">N4</strain>
    </source>
</reference>
<dbReference type="Gene3D" id="3.90.1310.10">
    <property type="entry name" value="Penicillin-binding protein 2a (Domain 2)"/>
    <property type="match status" value="1"/>
</dbReference>
<proteinExistence type="inferred from homology"/>
<evidence type="ECO:0000313" key="8">
    <source>
        <dbReference type="Proteomes" id="UP000318102"/>
    </source>
</evidence>
<dbReference type="InterPro" id="IPR005311">
    <property type="entry name" value="PBP_dimer"/>
</dbReference>
<keyword evidence="4" id="KW-0812">Transmembrane</keyword>
<organism evidence="7 8">
    <name type="scientific">Paenibacillus agilis</name>
    <dbReference type="NCBI Taxonomy" id="3020863"/>
    <lineage>
        <taxon>Bacteria</taxon>
        <taxon>Bacillati</taxon>
        <taxon>Bacillota</taxon>
        <taxon>Bacilli</taxon>
        <taxon>Bacillales</taxon>
        <taxon>Paenibacillaceae</taxon>
        <taxon>Paenibacillus</taxon>
    </lineage>
</organism>
<dbReference type="AlphaFoldDB" id="A0A559J3J2"/>
<dbReference type="PANTHER" id="PTHR30627">
    <property type="entry name" value="PEPTIDOGLYCAN D,D-TRANSPEPTIDASE"/>
    <property type="match status" value="1"/>
</dbReference>
<dbReference type="PANTHER" id="PTHR30627:SF24">
    <property type="entry name" value="PENICILLIN-BINDING PROTEIN 4B"/>
    <property type="match status" value="1"/>
</dbReference>
<comment type="subcellular location">
    <subcellularLocation>
        <location evidence="1">Membrane</location>
    </subcellularLocation>
</comment>
<evidence type="ECO:0000259" key="6">
    <source>
        <dbReference type="Pfam" id="PF03717"/>
    </source>
</evidence>
<comment type="caution">
    <text evidence="7">The sequence shown here is derived from an EMBL/GenBank/DDBJ whole genome shotgun (WGS) entry which is preliminary data.</text>
</comment>
<evidence type="ECO:0000256" key="2">
    <source>
        <dbReference type="ARBA" id="ARBA00007171"/>
    </source>
</evidence>
<dbReference type="Pfam" id="PF00905">
    <property type="entry name" value="Transpeptidase"/>
    <property type="match status" value="1"/>
</dbReference>
<dbReference type="EMBL" id="VNJK01000001">
    <property type="protein sequence ID" value="TVX94455.1"/>
    <property type="molecule type" value="Genomic_DNA"/>
</dbReference>
<dbReference type="RefSeq" id="WP_144991560.1">
    <property type="nucleotide sequence ID" value="NZ_VNJK01000001.1"/>
</dbReference>
<keyword evidence="4" id="KW-1133">Transmembrane helix</keyword>
<dbReference type="SUPFAM" id="SSF56519">
    <property type="entry name" value="Penicillin binding protein dimerisation domain"/>
    <property type="match status" value="1"/>
</dbReference>
<keyword evidence="3 4" id="KW-0472">Membrane</keyword>
<protein>
    <submittedName>
        <fullName evidence="7">Penicillin-binding protein 2</fullName>
    </submittedName>
</protein>
<dbReference type="InterPro" id="IPR001460">
    <property type="entry name" value="PCN-bd_Tpept"/>
</dbReference>
<keyword evidence="8" id="KW-1185">Reference proteome</keyword>
<evidence type="ECO:0000313" key="7">
    <source>
        <dbReference type="EMBL" id="TVX94455.1"/>
    </source>
</evidence>
<feature type="transmembrane region" description="Helical" evidence="4">
    <location>
        <begin position="21"/>
        <end position="40"/>
    </location>
</feature>
<dbReference type="InterPro" id="IPR036138">
    <property type="entry name" value="PBP_dimer_sf"/>
</dbReference>
<dbReference type="GO" id="GO:0071972">
    <property type="term" value="F:peptidoglycan L,D-transpeptidase activity"/>
    <property type="evidence" value="ECO:0007669"/>
    <property type="project" value="TreeGrafter"/>
</dbReference>
<dbReference type="Pfam" id="PF03717">
    <property type="entry name" value="PBP_dimer"/>
    <property type="match status" value="1"/>
</dbReference>
<evidence type="ECO:0000259" key="5">
    <source>
        <dbReference type="Pfam" id="PF00905"/>
    </source>
</evidence>
<dbReference type="OrthoDB" id="2985542at2"/>
<feature type="domain" description="Penicillin-binding protein dimerisation" evidence="6">
    <location>
        <begin position="70"/>
        <end position="226"/>
    </location>
</feature>
<dbReference type="SUPFAM" id="SSF56601">
    <property type="entry name" value="beta-lactamase/transpeptidase-like"/>
    <property type="match status" value="1"/>
</dbReference>
<evidence type="ECO:0000256" key="1">
    <source>
        <dbReference type="ARBA" id="ARBA00004370"/>
    </source>
</evidence>
<name>A0A559J3J2_9BACL</name>
<dbReference type="GO" id="GO:0071555">
    <property type="term" value="P:cell wall organization"/>
    <property type="evidence" value="ECO:0007669"/>
    <property type="project" value="TreeGrafter"/>
</dbReference>